<dbReference type="InterPro" id="IPR012223">
    <property type="entry name" value="TEII"/>
</dbReference>
<dbReference type="HOGENOM" id="CLU_070456_1_1_11"/>
<sequence>MTGTRPAADRPRPTARTRRPSWLVAFDERPEASLDLICFPFAGASAPAFRPWLPLLPRSIALHAVQLPGRQDRMAEPAMGGHQEIVEALAEALATRDSTRPYAFFGHSMGALLSFELTRELRRRAAPAPVLLAVSGWPGPSGLPTHVPISTLPDDRFLAEVASLGGMPDEILAEPDLIDVLLPALRADFGVCERYRYQPDEPLDVPLIVFGSTQDPMSSMEGLSGWRTESTRPVRVRQYPGGHFYLLEHATAVVGAVVDEIRALPADGTAPGTAS</sequence>
<dbReference type="Proteomes" id="UP000008043">
    <property type="component" value="Chromosome"/>
</dbReference>
<dbReference type="PATRIC" id="fig|1214101.3.peg.2170"/>
<dbReference type="InterPro" id="IPR001031">
    <property type="entry name" value="Thioesterase"/>
</dbReference>
<gene>
    <name evidence="4" type="ORF">BN159_2137</name>
</gene>
<dbReference type="SUPFAM" id="SSF53474">
    <property type="entry name" value="alpha/beta-Hydrolases"/>
    <property type="match status" value="1"/>
</dbReference>
<keyword evidence="5" id="KW-1185">Reference proteome</keyword>
<dbReference type="InterPro" id="IPR020802">
    <property type="entry name" value="TesA-like"/>
</dbReference>
<comment type="similarity">
    <text evidence="1">Belongs to the thioesterase family.</text>
</comment>
<keyword evidence="2" id="KW-0378">Hydrolase</keyword>
<evidence type="ECO:0000259" key="3">
    <source>
        <dbReference type="SMART" id="SM00824"/>
    </source>
</evidence>
<dbReference type="PANTHER" id="PTHR11487">
    <property type="entry name" value="THIOESTERASE"/>
    <property type="match status" value="1"/>
</dbReference>
<dbReference type="OrthoDB" id="8480037at2"/>
<reference evidence="4 5" key="1">
    <citation type="journal article" date="2012" name="J. Bacteriol.">
        <title>Genome sequence of the bacterium Streptomyces davawensis JCM 4913 and heterologous production of the unique antibiotic roseoflavin.</title>
        <authorList>
            <person name="Jankowitsch F."/>
            <person name="Schwarz J."/>
            <person name="Ruckert C."/>
            <person name="Gust B."/>
            <person name="Szczepanowski R."/>
            <person name="Blom J."/>
            <person name="Pelzer S."/>
            <person name="Kalinowski J."/>
            <person name="Mack M."/>
        </authorList>
    </citation>
    <scope>NUCLEOTIDE SEQUENCE [LARGE SCALE GENOMIC DNA]</scope>
    <source>
        <strain evidence="5">DSM 101723 / JCM 4913 / KCC S-0913 / 768</strain>
    </source>
</reference>
<protein>
    <recommendedName>
        <fullName evidence="3">Thioesterase TesA-like domain-containing protein</fullName>
    </recommendedName>
</protein>
<dbReference type="Gene3D" id="3.40.50.1820">
    <property type="entry name" value="alpha/beta hydrolase"/>
    <property type="match status" value="1"/>
</dbReference>
<dbReference type="GO" id="GO:0008610">
    <property type="term" value="P:lipid biosynthetic process"/>
    <property type="evidence" value="ECO:0007669"/>
    <property type="project" value="TreeGrafter"/>
</dbReference>
<evidence type="ECO:0000313" key="4">
    <source>
        <dbReference type="EMBL" id="CCK26516.1"/>
    </source>
</evidence>
<dbReference type="RefSeq" id="WP_015656910.1">
    <property type="nucleotide sequence ID" value="NC_020504.1"/>
</dbReference>
<organism evidence="4 5">
    <name type="scientific">Streptomyces davaonensis (strain DSM 101723 / JCM 4913 / KCC S-0913 / 768)</name>
    <dbReference type="NCBI Taxonomy" id="1214101"/>
    <lineage>
        <taxon>Bacteria</taxon>
        <taxon>Bacillati</taxon>
        <taxon>Actinomycetota</taxon>
        <taxon>Actinomycetes</taxon>
        <taxon>Kitasatosporales</taxon>
        <taxon>Streptomycetaceae</taxon>
        <taxon>Streptomyces</taxon>
    </lineage>
</organism>
<accession>K4QTJ6</accession>
<dbReference type="EMBL" id="HE971709">
    <property type="protein sequence ID" value="CCK26516.1"/>
    <property type="molecule type" value="Genomic_DNA"/>
</dbReference>
<feature type="domain" description="Thioesterase TesA-like" evidence="3">
    <location>
        <begin position="37"/>
        <end position="261"/>
    </location>
</feature>
<dbReference type="SMART" id="SM00824">
    <property type="entry name" value="PKS_TE"/>
    <property type="match status" value="1"/>
</dbReference>
<dbReference type="eggNOG" id="COG3208">
    <property type="taxonomic scope" value="Bacteria"/>
</dbReference>
<dbReference type="GO" id="GO:0016787">
    <property type="term" value="F:hydrolase activity"/>
    <property type="evidence" value="ECO:0007669"/>
    <property type="project" value="UniProtKB-KW"/>
</dbReference>
<evidence type="ECO:0000256" key="1">
    <source>
        <dbReference type="ARBA" id="ARBA00007169"/>
    </source>
</evidence>
<dbReference type="Pfam" id="PF00975">
    <property type="entry name" value="Thioesterase"/>
    <property type="match status" value="1"/>
</dbReference>
<dbReference type="STRING" id="1214101.BN159_2137"/>
<evidence type="ECO:0000256" key="2">
    <source>
        <dbReference type="ARBA" id="ARBA00022801"/>
    </source>
</evidence>
<dbReference type="AlphaFoldDB" id="K4QTJ6"/>
<dbReference type="PANTHER" id="PTHR11487:SF0">
    <property type="entry name" value="S-ACYL FATTY ACID SYNTHASE THIOESTERASE, MEDIUM CHAIN"/>
    <property type="match status" value="1"/>
</dbReference>
<dbReference type="InterPro" id="IPR029058">
    <property type="entry name" value="AB_hydrolase_fold"/>
</dbReference>
<dbReference type="KEGG" id="sdv:BN159_2137"/>
<proteinExistence type="inferred from homology"/>
<evidence type="ECO:0000313" key="5">
    <source>
        <dbReference type="Proteomes" id="UP000008043"/>
    </source>
</evidence>
<name>K4QTJ6_STRDJ</name>